<gene>
    <name evidence="1" type="ORF">JOC77_001445</name>
</gene>
<comment type="caution">
    <text evidence="1">The sequence shown here is derived from an EMBL/GenBank/DDBJ whole genome shotgun (WGS) entry which is preliminary data.</text>
</comment>
<sequence>MYLLYSPGILPLEPHSLGIASQVFPRFLRFLKEAEQIQPAETDDDTLLPWFLYV</sequence>
<dbReference type="Proteomes" id="UP000823486">
    <property type="component" value="Unassembled WGS sequence"/>
</dbReference>
<proteinExistence type="predicted"/>
<accession>A0ABS2QHM8</accession>
<organism evidence="1 2">
    <name type="scientific">Peribacillus deserti</name>
    <dbReference type="NCBI Taxonomy" id="673318"/>
    <lineage>
        <taxon>Bacteria</taxon>
        <taxon>Bacillati</taxon>
        <taxon>Bacillota</taxon>
        <taxon>Bacilli</taxon>
        <taxon>Bacillales</taxon>
        <taxon>Bacillaceae</taxon>
        <taxon>Peribacillus</taxon>
    </lineage>
</organism>
<name>A0ABS2QHM8_9BACI</name>
<keyword evidence="2" id="KW-1185">Reference proteome</keyword>
<protein>
    <submittedName>
        <fullName evidence="1">Uncharacterized protein</fullName>
    </submittedName>
</protein>
<evidence type="ECO:0000313" key="2">
    <source>
        <dbReference type="Proteomes" id="UP000823486"/>
    </source>
</evidence>
<dbReference type="RefSeq" id="WP_204540712.1">
    <property type="nucleotide sequence ID" value="NZ_JAFBFI010000005.1"/>
</dbReference>
<evidence type="ECO:0000313" key="1">
    <source>
        <dbReference type="EMBL" id="MBM7692018.1"/>
    </source>
</evidence>
<reference evidence="1 2" key="1">
    <citation type="submission" date="2021-01" db="EMBL/GenBank/DDBJ databases">
        <title>Genomic Encyclopedia of Type Strains, Phase IV (KMG-IV): sequencing the most valuable type-strain genomes for metagenomic binning, comparative biology and taxonomic classification.</title>
        <authorList>
            <person name="Goeker M."/>
        </authorList>
    </citation>
    <scope>NUCLEOTIDE SEQUENCE [LARGE SCALE GENOMIC DNA]</scope>
    <source>
        <strain evidence="1 2">DSM 105482</strain>
    </source>
</reference>
<dbReference type="EMBL" id="JAFBFI010000005">
    <property type="protein sequence ID" value="MBM7692018.1"/>
    <property type="molecule type" value="Genomic_DNA"/>
</dbReference>